<accession>A0A2J7Q4G1</accession>
<dbReference type="AlphaFoldDB" id="A0A2J7Q4G1"/>
<dbReference type="Gene3D" id="3.40.30.10">
    <property type="entry name" value="Glutaredoxin"/>
    <property type="match status" value="1"/>
</dbReference>
<gene>
    <name evidence="4" type="ORF">B7P43_G07724</name>
</gene>
<keyword evidence="3" id="KW-0472">Membrane</keyword>
<dbReference type="GO" id="GO:0045454">
    <property type="term" value="P:cell redox homeostasis"/>
    <property type="evidence" value="ECO:0007669"/>
    <property type="project" value="TreeGrafter"/>
</dbReference>
<evidence type="ECO:0000313" key="4">
    <source>
        <dbReference type="EMBL" id="PNF23478.1"/>
    </source>
</evidence>
<dbReference type="EMBL" id="NEVH01018382">
    <property type="protein sequence ID" value="PNF23478.1"/>
    <property type="molecule type" value="Genomic_DNA"/>
</dbReference>
<keyword evidence="5" id="KW-1185">Reference proteome</keyword>
<dbReference type="SUPFAM" id="SSF52833">
    <property type="entry name" value="Thioredoxin-like"/>
    <property type="match status" value="1"/>
</dbReference>
<dbReference type="FunCoup" id="A0A2J7Q4G1">
    <property type="interactions" value="900"/>
</dbReference>
<evidence type="ECO:0000256" key="1">
    <source>
        <dbReference type="ARBA" id="ARBA00022729"/>
    </source>
</evidence>
<dbReference type="PANTHER" id="PTHR13544">
    <property type="entry name" value="SELENOPROTEIN T"/>
    <property type="match status" value="1"/>
</dbReference>
<evidence type="ECO:0000256" key="2">
    <source>
        <dbReference type="ARBA" id="ARBA00023284"/>
    </source>
</evidence>
<dbReference type="STRING" id="105785.A0A2J7Q4G1"/>
<evidence type="ECO:0000313" key="5">
    <source>
        <dbReference type="Proteomes" id="UP000235965"/>
    </source>
</evidence>
<dbReference type="InterPro" id="IPR011893">
    <property type="entry name" value="Selenoprotein_Rdx-typ"/>
</dbReference>
<keyword evidence="2" id="KW-0676">Redox-active center</keyword>
<keyword evidence="3" id="KW-0812">Transmembrane</keyword>
<comment type="caution">
    <text evidence="4">The sequence shown here is derived from an EMBL/GenBank/DDBJ whole genome shotgun (WGS) entry which is preliminary data.</text>
</comment>
<organism evidence="4 5">
    <name type="scientific">Cryptotermes secundus</name>
    <dbReference type="NCBI Taxonomy" id="105785"/>
    <lineage>
        <taxon>Eukaryota</taxon>
        <taxon>Metazoa</taxon>
        <taxon>Ecdysozoa</taxon>
        <taxon>Arthropoda</taxon>
        <taxon>Hexapoda</taxon>
        <taxon>Insecta</taxon>
        <taxon>Pterygota</taxon>
        <taxon>Neoptera</taxon>
        <taxon>Polyneoptera</taxon>
        <taxon>Dictyoptera</taxon>
        <taxon>Blattodea</taxon>
        <taxon>Blattoidea</taxon>
        <taxon>Termitoidae</taxon>
        <taxon>Kalotermitidae</taxon>
        <taxon>Cryptotermitinae</taxon>
        <taxon>Cryptotermes</taxon>
    </lineage>
</organism>
<dbReference type="GO" id="GO:0004791">
    <property type="term" value="F:thioredoxin-disulfide reductase (NADPH) activity"/>
    <property type="evidence" value="ECO:0007669"/>
    <property type="project" value="TreeGrafter"/>
</dbReference>
<dbReference type="NCBIfam" id="TIGR02174">
    <property type="entry name" value="CXXU_selWTH"/>
    <property type="match status" value="1"/>
</dbReference>
<sequence length="206" mass="23945">MMEYRCLAVILFVFFAIFTIKDLFVQSELSEANTKEIPITRMGSSTFIGPTIKFMYCYSCGYQKAYQDYGNIIHEKYPEITVEGEHYNPPGYNMFIAKVLGVGKMLVIICILTGINIFDYFGRVEPSWWKWCVEYKFYSSIMLFFLCNILEGQLVSTGAFEIYFNDVPVWSKLETGRIPQPPELFQIIDNHLQFQTKVEIKPGFAK</sequence>
<keyword evidence="1" id="KW-0732">Signal</keyword>
<evidence type="ECO:0000256" key="3">
    <source>
        <dbReference type="SAM" id="Phobius"/>
    </source>
</evidence>
<dbReference type="OrthoDB" id="60822at2759"/>
<reference evidence="4 5" key="1">
    <citation type="submission" date="2017-12" db="EMBL/GenBank/DDBJ databases">
        <title>Hemimetabolous genomes reveal molecular basis of termite eusociality.</title>
        <authorList>
            <person name="Harrison M.C."/>
            <person name="Jongepier E."/>
            <person name="Robertson H.M."/>
            <person name="Arning N."/>
            <person name="Bitard-Feildel T."/>
            <person name="Chao H."/>
            <person name="Childers C.P."/>
            <person name="Dinh H."/>
            <person name="Doddapaneni H."/>
            <person name="Dugan S."/>
            <person name="Gowin J."/>
            <person name="Greiner C."/>
            <person name="Han Y."/>
            <person name="Hu H."/>
            <person name="Hughes D.S.T."/>
            <person name="Huylmans A.-K."/>
            <person name="Kemena C."/>
            <person name="Kremer L.P.M."/>
            <person name="Lee S.L."/>
            <person name="Lopez-Ezquerra A."/>
            <person name="Mallet L."/>
            <person name="Monroy-Kuhn J.M."/>
            <person name="Moser A."/>
            <person name="Murali S.C."/>
            <person name="Muzny D.M."/>
            <person name="Otani S."/>
            <person name="Piulachs M.-D."/>
            <person name="Poelchau M."/>
            <person name="Qu J."/>
            <person name="Schaub F."/>
            <person name="Wada-Katsumata A."/>
            <person name="Worley K.C."/>
            <person name="Xie Q."/>
            <person name="Ylla G."/>
            <person name="Poulsen M."/>
            <person name="Gibbs R.A."/>
            <person name="Schal C."/>
            <person name="Richards S."/>
            <person name="Belles X."/>
            <person name="Korb J."/>
            <person name="Bornberg-Bauer E."/>
        </authorList>
    </citation>
    <scope>NUCLEOTIDE SEQUENCE [LARGE SCALE GENOMIC DNA]</scope>
    <source>
        <tissue evidence="4">Whole body</tissue>
    </source>
</reference>
<proteinExistence type="predicted"/>
<dbReference type="InterPro" id="IPR036249">
    <property type="entry name" value="Thioredoxin-like_sf"/>
</dbReference>
<dbReference type="Proteomes" id="UP000235965">
    <property type="component" value="Unassembled WGS sequence"/>
</dbReference>
<feature type="transmembrane region" description="Helical" evidence="3">
    <location>
        <begin position="95"/>
        <end position="118"/>
    </location>
</feature>
<keyword evidence="3" id="KW-1133">Transmembrane helix</keyword>
<dbReference type="Pfam" id="PF10262">
    <property type="entry name" value="Rdx"/>
    <property type="match status" value="1"/>
</dbReference>
<name>A0A2J7Q4G1_9NEOP</name>
<dbReference type="PANTHER" id="PTHR13544:SF0">
    <property type="entry name" value="THIOREDOXIN REDUCTASE-LIKE SELENOPROTEIN T"/>
    <property type="match status" value="1"/>
</dbReference>
<dbReference type="InterPro" id="IPR019389">
    <property type="entry name" value="Selenoprotein_T"/>
</dbReference>
<dbReference type="InParanoid" id="A0A2J7Q4G1"/>
<protein>
    <submittedName>
        <fullName evidence="4">SelT-like protein</fullName>
    </submittedName>
</protein>
<dbReference type="GO" id="GO:0005789">
    <property type="term" value="C:endoplasmic reticulum membrane"/>
    <property type="evidence" value="ECO:0007669"/>
    <property type="project" value="TreeGrafter"/>
</dbReference>